<feature type="non-terminal residue" evidence="2">
    <location>
        <position position="400"/>
    </location>
</feature>
<dbReference type="EMBL" id="CADCWE010000084">
    <property type="protein sequence ID" value="CAA9535415.1"/>
    <property type="molecule type" value="Genomic_DNA"/>
</dbReference>
<feature type="region of interest" description="Disordered" evidence="1">
    <location>
        <begin position="266"/>
        <end position="400"/>
    </location>
</feature>
<feature type="compositionally biased region" description="Basic and acidic residues" evidence="1">
    <location>
        <begin position="278"/>
        <end position="290"/>
    </location>
</feature>
<feature type="compositionally biased region" description="Basic and acidic residues" evidence="1">
    <location>
        <begin position="1"/>
        <end position="13"/>
    </location>
</feature>
<feature type="compositionally biased region" description="Pro residues" evidence="1">
    <location>
        <begin position="331"/>
        <end position="345"/>
    </location>
</feature>
<feature type="region of interest" description="Disordered" evidence="1">
    <location>
        <begin position="1"/>
        <end position="27"/>
    </location>
</feature>
<feature type="non-terminal residue" evidence="2">
    <location>
        <position position="1"/>
    </location>
</feature>
<feature type="region of interest" description="Disordered" evidence="1">
    <location>
        <begin position="156"/>
        <end position="252"/>
    </location>
</feature>
<organism evidence="2">
    <name type="scientific">uncultured Thermomicrobiales bacterium</name>
    <dbReference type="NCBI Taxonomy" id="1645740"/>
    <lineage>
        <taxon>Bacteria</taxon>
        <taxon>Pseudomonadati</taxon>
        <taxon>Thermomicrobiota</taxon>
        <taxon>Thermomicrobia</taxon>
        <taxon>Thermomicrobiales</taxon>
        <taxon>environmental samples</taxon>
    </lineage>
</organism>
<dbReference type="AlphaFoldDB" id="A0A6J4U0Y1"/>
<feature type="compositionally biased region" description="Basic residues" evidence="1">
    <location>
        <begin position="291"/>
        <end position="311"/>
    </location>
</feature>
<sequence length="400" mass="46082">GRFPRRQPEDRRPPRPARRTIQNALDRRRRAADGALPVLGQRARHQSPWLVHGDLCSGHPGDGSQHRRRVRGAARPRLRRLLRHRRLHQRLPDLAHLLLRPQRLHPRVPPPLLAGADFVVLHRRLVRRVAGRADAAPAGRLPGDRHPWVRRDRADLFPQRDHDHRRHPGHQPNLRAARDPLLRRRSPLRRQRPAQLVLADARGRPALGLPDQPALRFPARPLLASGPRGRGRRRQHGDQPGPHQAARVRPRRVVLRLRRVHLRRRLPVRPSGPVPLQRLDHDPGNGDPRRPRQHLRRHLRRAPHRQLRPHSGRGPARPGAELRPHLQHPLPGEPRPLAGPLPGLRPRPGADDAAPARRPDPQRQAPRRDGTRVRGDRRRRIRIALRRAPRAGSPRWRARV</sequence>
<feature type="compositionally biased region" description="Basic residues" evidence="1">
    <location>
        <begin position="375"/>
        <end position="389"/>
    </location>
</feature>
<feature type="compositionally biased region" description="Basic residues" evidence="1">
    <location>
        <begin position="183"/>
        <end position="192"/>
    </location>
</feature>
<proteinExistence type="predicted"/>
<feature type="compositionally biased region" description="Basic and acidic residues" evidence="1">
    <location>
        <begin position="348"/>
        <end position="374"/>
    </location>
</feature>
<evidence type="ECO:0000313" key="2">
    <source>
        <dbReference type="EMBL" id="CAA9535415.1"/>
    </source>
</evidence>
<gene>
    <name evidence="2" type="ORF">AVDCRST_MAG73-1340</name>
</gene>
<evidence type="ECO:0000256" key="1">
    <source>
        <dbReference type="SAM" id="MobiDB-lite"/>
    </source>
</evidence>
<protein>
    <submittedName>
        <fullName evidence="2">Branched-chain amino acid transport system permease protein LivM</fullName>
    </submittedName>
</protein>
<accession>A0A6J4U0Y1</accession>
<name>A0A6J4U0Y1_9BACT</name>
<reference evidence="2" key="1">
    <citation type="submission" date="2020-02" db="EMBL/GenBank/DDBJ databases">
        <authorList>
            <person name="Meier V. D."/>
        </authorList>
    </citation>
    <scope>NUCLEOTIDE SEQUENCE</scope>
    <source>
        <strain evidence="2">AVDCRST_MAG73</strain>
    </source>
</reference>